<dbReference type="NCBIfam" id="TIGR00243">
    <property type="entry name" value="Dxr"/>
    <property type="match status" value="1"/>
</dbReference>
<dbReference type="Pfam" id="PF02670">
    <property type="entry name" value="DXP_reductoisom"/>
    <property type="match status" value="1"/>
</dbReference>
<evidence type="ECO:0000256" key="7">
    <source>
        <dbReference type="ARBA" id="ARBA00022857"/>
    </source>
</evidence>
<evidence type="ECO:0000259" key="12">
    <source>
        <dbReference type="Pfam" id="PF02670"/>
    </source>
</evidence>
<dbReference type="EMBL" id="VSSQ01025105">
    <property type="protein sequence ID" value="MPM73024.1"/>
    <property type="molecule type" value="Genomic_DNA"/>
</dbReference>
<keyword evidence="10" id="KW-0414">Isoprene biosynthesis</keyword>
<keyword evidence="9" id="KW-0464">Manganese</keyword>
<evidence type="ECO:0000313" key="15">
    <source>
        <dbReference type="EMBL" id="MPM73024.1"/>
    </source>
</evidence>
<dbReference type="GO" id="GO:0030604">
    <property type="term" value="F:1-deoxy-D-xylulose-5-phosphate reductoisomerase activity"/>
    <property type="evidence" value="ECO:0007669"/>
    <property type="project" value="UniProtKB-EC"/>
</dbReference>
<evidence type="ECO:0000256" key="2">
    <source>
        <dbReference type="ARBA" id="ARBA00001946"/>
    </source>
</evidence>
<dbReference type="GO" id="GO:0051484">
    <property type="term" value="P:isopentenyl diphosphate biosynthetic process, methylerythritol 4-phosphate pathway involved in terpenoid biosynthetic process"/>
    <property type="evidence" value="ECO:0007669"/>
    <property type="project" value="TreeGrafter"/>
</dbReference>
<dbReference type="PIRSF" id="PIRSF006205">
    <property type="entry name" value="Dxp_reductismrs"/>
    <property type="match status" value="1"/>
</dbReference>
<dbReference type="InterPro" id="IPR036169">
    <property type="entry name" value="DXPR_C_sf"/>
</dbReference>
<evidence type="ECO:0000256" key="6">
    <source>
        <dbReference type="ARBA" id="ARBA00022723"/>
    </source>
</evidence>
<evidence type="ECO:0000256" key="8">
    <source>
        <dbReference type="ARBA" id="ARBA00023002"/>
    </source>
</evidence>
<evidence type="ECO:0000256" key="1">
    <source>
        <dbReference type="ARBA" id="ARBA00001936"/>
    </source>
</evidence>
<keyword evidence="6" id="KW-0479">Metal-binding</keyword>
<dbReference type="GO" id="GO:0030145">
    <property type="term" value="F:manganese ion binding"/>
    <property type="evidence" value="ECO:0007669"/>
    <property type="project" value="TreeGrafter"/>
</dbReference>
<evidence type="ECO:0000256" key="3">
    <source>
        <dbReference type="ARBA" id="ARBA00005094"/>
    </source>
</evidence>
<dbReference type="GO" id="GO:0016853">
    <property type="term" value="F:isomerase activity"/>
    <property type="evidence" value="ECO:0007669"/>
    <property type="project" value="UniProtKB-KW"/>
</dbReference>
<feature type="domain" description="1-deoxy-D-xylulose 5-phosphate reductoisomerase N-terminal" evidence="12">
    <location>
        <begin position="2"/>
        <end position="74"/>
    </location>
</feature>
<dbReference type="InterPro" id="IPR036291">
    <property type="entry name" value="NAD(P)-bd_dom_sf"/>
</dbReference>
<evidence type="ECO:0000256" key="5">
    <source>
        <dbReference type="ARBA" id="ARBA00012366"/>
    </source>
</evidence>
<dbReference type="Pfam" id="PF13288">
    <property type="entry name" value="DXPR_C"/>
    <property type="match status" value="1"/>
</dbReference>
<protein>
    <recommendedName>
        <fullName evidence="5">1-deoxy-D-xylulose-5-phosphate reductoisomerase</fullName>
        <ecNumber evidence="5">1.1.1.267</ecNumber>
    </recommendedName>
</protein>
<gene>
    <name evidence="15" type="primary">dxr_31</name>
    <name evidence="15" type="ORF">SDC9_120000</name>
</gene>
<comment type="pathway">
    <text evidence="3">Isoprenoid biosynthesis; isopentenyl diphosphate biosynthesis via DXP pathway; isopentenyl diphosphate from 1-deoxy-D-xylulose 5-phosphate: step 1/6.</text>
</comment>
<comment type="cofactor">
    <cofactor evidence="2">
        <name>Mg(2+)</name>
        <dbReference type="ChEBI" id="CHEBI:18420"/>
    </cofactor>
</comment>
<reference evidence="15" key="1">
    <citation type="submission" date="2019-08" db="EMBL/GenBank/DDBJ databases">
        <authorList>
            <person name="Kucharzyk K."/>
            <person name="Murdoch R.W."/>
            <person name="Higgins S."/>
            <person name="Loffler F."/>
        </authorList>
    </citation>
    <scope>NUCLEOTIDE SEQUENCE</scope>
</reference>
<sequence length="334" mass="36616">MDEERARDLRIAVADTGTRVLSGIEGICDAVSESGAELVVNAIVGNAGIKPMLRAIEAKKDIAAANKESIVSAGDYIIEKAKENGVKIIPVDSEHSAIFQCMSGGFNDRRFAKRLIITASGGPFYGKKRSELVDVTPEQAVNHPTWIMGRKISVDSATLMNKALELIEASRLFAMPHEKIDVTIHRQSTVHSFVEFTDNSILCQMGYPDMAQCIRFALFYPERTEDSGLCRPIDFTKPMTLTFEPPDEETFSFVKLARRALEKGGAACAVMSAADEEAVKLFLGKRIKFTDIFSLVETVFNKLSDLPLNTIEELTTAEDAARAEAAALAGIRIY</sequence>
<dbReference type="AlphaFoldDB" id="A0A645C9L6"/>
<organism evidence="15">
    <name type="scientific">bioreactor metagenome</name>
    <dbReference type="NCBI Taxonomy" id="1076179"/>
    <lineage>
        <taxon>unclassified sequences</taxon>
        <taxon>metagenomes</taxon>
        <taxon>ecological metagenomes</taxon>
    </lineage>
</organism>
<evidence type="ECO:0000256" key="9">
    <source>
        <dbReference type="ARBA" id="ARBA00023211"/>
    </source>
</evidence>
<dbReference type="InterPro" id="IPR013644">
    <property type="entry name" value="DXP_reductoisomerase_C"/>
</dbReference>
<dbReference type="InterPro" id="IPR003821">
    <property type="entry name" value="DXP_reductoisomerase"/>
</dbReference>
<accession>A0A645C9L6</accession>
<evidence type="ECO:0000259" key="13">
    <source>
        <dbReference type="Pfam" id="PF08436"/>
    </source>
</evidence>
<name>A0A645C9L6_9ZZZZ</name>
<dbReference type="InterPro" id="IPR026877">
    <property type="entry name" value="DXPR_C"/>
</dbReference>
<dbReference type="HAMAP" id="MF_00183">
    <property type="entry name" value="DXP_reductoisom"/>
    <property type="match status" value="1"/>
</dbReference>
<dbReference type="SUPFAM" id="SSF69055">
    <property type="entry name" value="1-deoxy-D-xylulose-5-phosphate reductoisomerase, C-terminal domain"/>
    <property type="match status" value="1"/>
</dbReference>
<comment type="similarity">
    <text evidence="4">Belongs to the DXR family.</text>
</comment>
<keyword evidence="15" id="KW-0413">Isomerase</keyword>
<dbReference type="PANTHER" id="PTHR30525:SF0">
    <property type="entry name" value="1-DEOXY-D-XYLULOSE 5-PHOSPHATE REDUCTOISOMERASE, CHLOROPLASTIC"/>
    <property type="match status" value="1"/>
</dbReference>
<evidence type="ECO:0000256" key="11">
    <source>
        <dbReference type="ARBA" id="ARBA00048543"/>
    </source>
</evidence>
<dbReference type="EC" id="1.1.1.267" evidence="5"/>
<comment type="cofactor">
    <cofactor evidence="1">
        <name>Mn(2+)</name>
        <dbReference type="ChEBI" id="CHEBI:29035"/>
    </cofactor>
</comment>
<keyword evidence="7" id="KW-0521">NADP</keyword>
<dbReference type="GO" id="GO:0070402">
    <property type="term" value="F:NADPH binding"/>
    <property type="evidence" value="ECO:0007669"/>
    <property type="project" value="InterPro"/>
</dbReference>
<dbReference type="SUPFAM" id="SSF51735">
    <property type="entry name" value="NAD(P)-binding Rossmann-fold domains"/>
    <property type="match status" value="1"/>
</dbReference>
<feature type="domain" description="DXP reductoisomerase C-terminal" evidence="14">
    <location>
        <begin position="205"/>
        <end position="323"/>
    </location>
</feature>
<comment type="catalytic activity">
    <reaction evidence="11">
        <text>2-C-methyl-D-erythritol 4-phosphate + NADP(+) = 1-deoxy-D-xylulose 5-phosphate + NADPH + H(+)</text>
        <dbReference type="Rhea" id="RHEA:13717"/>
        <dbReference type="ChEBI" id="CHEBI:15378"/>
        <dbReference type="ChEBI" id="CHEBI:57783"/>
        <dbReference type="ChEBI" id="CHEBI:57792"/>
        <dbReference type="ChEBI" id="CHEBI:58262"/>
        <dbReference type="ChEBI" id="CHEBI:58349"/>
        <dbReference type="EC" id="1.1.1.267"/>
    </reaction>
    <physiologicalReaction direction="right-to-left" evidence="11">
        <dbReference type="Rhea" id="RHEA:13719"/>
    </physiologicalReaction>
</comment>
<evidence type="ECO:0000256" key="4">
    <source>
        <dbReference type="ARBA" id="ARBA00006825"/>
    </source>
</evidence>
<dbReference type="InterPro" id="IPR013512">
    <property type="entry name" value="DXP_reductoisomerase_N"/>
</dbReference>
<dbReference type="Gene3D" id="3.40.50.720">
    <property type="entry name" value="NAD(P)-binding Rossmann-like Domain"/>
    <property type="match status" value="1"/>
</dbReference>
<evidence type="ECO:0000256" key="10">
    <source>
        <dbReference type="ARBA" id="ARBA00023229"/>
    </source>
</evidence>
<dbReference type="PANTHER" id="PTHR30525">
    <property type="entry name" value="1-DEOXY-D-XYLULOSE 5-PHOSPHATE REDUCTOISOMERASE"/>
    <property type="match status" value="1"/>
</dbReference>
<feature type="domain" description="1-deoxy-D-xylulose 5-phosphate reductoisomerase C-terminal" evidence="13">
    <location>
        <begin position="88"/>
        <end position="173"/>
    </location>
</feature>
<dbReference type="UniPathway" id="UPA00056">
    <property type="reaction ID" value="UER00092"/>
</dbReference>
<proteinExistence type="inferred from homology"/>
<dbReference type="SUPFAM" id="SSF55347">
    <property type="entry name" value="Glyceraldehyde-3-phosphate dehydrogenase-like, C-terminal domain"/>
    <property type="match status" value="1"/>
</dbReference>
<comment type="caution">
    <text evidence="15">The sequence shown here is derived from an EMBL/GenBank/DDBJ whole genome shotgun (WGS) entry which is preliminary data.</text>
</comment>
<dbReference type="Pfam" id="PF08436">
    <property type="entry name" value="DXP_redisom_C"/>
    <property type="match status" value="1"/>
</dbReference>
<evidence type="ECO:0000259" key="14">
    <source>
        <dbReference type="Pfam" id="PF13288"/>
    </source>
</evidence>
<keyword evidence="8 15" id="KW-0560">Oxidoreductase</keyword>
<dbReference type="Gene3D" id="1.10.1740.10">
    <property type="match status" value="1"/>
</dbReference>